<dbReference type="AlphaFoldDB" id="A0A8E0RU41"/>
<dbReference type="InterPro" id="IPR051487">
    <property type="entry name" value="Ser/Thr_Proteases_Immune/Dev"/>
</dbReference>
<keyword evidence="6" id="KW-1185">Reference proteome</keyword>
<dbReference type="PROSITE" id="PS50240">
    <property type="entry name" value="TRYPSIN_DOM"/>
    <property type="match status" value="1"/>
</dbReference>
<dbReference type="SMART" id="SM00020">
    <property type="entry name" value="Tryp_SPc"/>
    <property type="match status" value="1"/>
</dbReference>
<evidence type="ECO:0000259" key="4">
    <source>
        <dbReference type="PROSITE" id="PS50240"/>
    </source>
</evidence>
<dbReference type="PROSITE" id="PS00135">
    <property type="entry name" value="TRYPSIN_SER"/>
    <property type="match status" value="1"/>
</dbReference>
<evidence type="ECO:0000256" key="3">
    <source>
        <dbReference type="RuleBase" id="RU363034"/>
    </source>
</evidence>
<proteinExistence type="inferred from homology"/>
<dbReference type="PANTHER" id="PTHR24256">
    <property type="entry name" value="TRYPTASE-RELATED"/>
    <property type="match status" value="1"/>
</dbReference>
<comment type="caution">
    <text evidence="5">The sequence shown here is derived from an EMBL/GenBank/DDBJ whole genome shotgun (WGS) entry which is preliminary data.</text>
</comment>
<dbReference type="PROSITE" id="PS00134">
    <property type="entry name" value="TRYPSIN_HIS"/>
    <property type="match status" value="1"/>
</dbReference>
<evidence type="ECO:0000256" key="2">
    <source>
        <dbReference type="ARBA" id="ARBA00024195"/>
    </source>
</evidence>
<feature type="domain" description="Peptidase S1" evidence="4">
    <location>
        <begin position="83"/>
        <end position="411"/>
    </location>
</feature>
<dbReference type="Proteomes" id="UP000728185">
    <property type="component" value="Unassembled WGS sequence"/>
</dbReference>
<dbReference type="InterPro" id="IPR001254">
    <property type="entry name" value="Trypsin_dom"/>
</dbReference>
<evidence type="ECO:0000313" key="5">
    <source>
        <dbReference type="EMBL" id="KAA0193783.1"/>
    </source>
</evidence>
<dbReference type="Gene3D" id="2.40.10.10">
    <property type="entry name" value="Trypsin-like serine proteases"/>
    <property type="match status" value="1"/>
</dbReference>
<protein>
    <recommendedName>
        <fullName evidence="4">Peptidase S1 domain-containing protein</fullName>
    </recommendedName>
</protein>
<dbReference type="InterPro" id="IPR001314">
    <property type="entry name" value="Peptidase_S1A"/>
</dbReference>
<keyword evidence="3" id="KW-0378">Hydrolase</keyword>
<evidence type="ECO:0000256" key="1">
    <source>
        <dbReference type="ARBA" id="ARBA00023157"/>
    </source>
</evidence>
<sequence>MLSPRYFPIHARPAVKPAIYGGYRVRRESNGLLNLVKAYTRNRLTMTASRHPRKRNNLENWTESSHVCHSILSNCPSEKNQWITTNRKSPNPPVFSPTLINLITTHLVAIGYRLPVGRRKTMTRHLCGGFYLHSGWILTAAHCLDPFKSERSKSMLRVSTYTAKPSSMFGQNVDSGRGDGDNLDCGICHIDYRPTGVEFVVEQIVIHPEYRRDNKLSVDLAMARIHTSYDAADTSVESDLSIIPILRNATTDSVDIESSHSFGQPCVVAGSGRVEYGHINYKHEDQCKQTDCMYLHIAKVTKARCKSLLGQFGSSLNSAPGCDKNCSSRLNFELDHVCAGGELQDGDTCQGDSGGPLFCSIQTEQNVTDEPKDEWQLVGVASVGIGCGLYGIPSVYVKLANQRQWLTYVLNQTRVQLAL</sequence>
<dbReference type="EMBL" id="LUCM01004817">
    <property type="protein sequence ID" value="KAA0193783.1"/>
    <property type="molecule type" value="Genomic_DNA"/>
</dbReference>
<dbReference type="InterPro" id="IPR043504">
    <property type="entry name" value="Peptidase_S1_PA_chymotrypsin"/>
</dbReference>
<dbReference type="Pfam" id="PF00089">
    <property type="entry name" value="Trypsin"/>
    <property type="match status" value="2"/>
</dbReference>
<dbReference type="InterPro" id="IPR018114">
    <property type="entry name" value="TRYPSIN_HIS"/>
</dbReference>
<gene>
    <name evidence="5" type="ORF">FBUS_00688</name>
</gene>
<evidence type="ECO:0000313" key="6">
    <source>
        <dbReference type="Proteomes" id="UP000728185"/>
    </source>
</evidence>
<dbReference type="GO" id="GO:0004252">
    <property type="term" value="F:serine-type endopeptidase activity"/>
    <property type="evidence" value="ECO:0007669"/>
    <property type="project" value="InterPro"/>
</dbReference>
<dbReference type="InterPro" id="IPR033116">
    <property type="entry name" value="TRYPSIN_SER"/>
</dbReference>
<keyword evidence="3" id="KW-0645">Protease</keyword>
<keyword evidence="3" id="KW-0720">Serine protease</keyword>
<comment type="similarity">
    <text evidence="2">Belongs to the peptidase S1 family. CLIP subfamily.</text>
</comment>
<dbReference type="InterPro" id="IPR009003">
    <property type="entry name" value="Peptidase_S1_PA"/>
</dbReference>
<name>A0A8E0RU41_9TREM</name>
<keyword evidence="1" id="KW-1015">Disulfide bond</keyword>
<dbReference type="SUPFAM" id="SSF50494">
    <property type="entry name" value="Trypsin-like serine proteases"/>
    <property type="match status" value="1"/>
</dbReference>
<accession>A0A8E0RU41</accession>
<organism evidence="5 6">
    <name type="scientific">Fasciolopsis buskii</name>
    <dbReference type="NCBI Taxonomy" id="27845"/>
    <lineage>
        <taxon>Eukaryota</taxon>
        <taxon>Metazoa</taxon>
        <taxon>Spiralia</taxon>
        <taxon>Lophotrochozoa</taxon>
        <taxon>Platyhelminthes</taxon>
        <taxon>Trematoda</taxon>
        <taxon>Digenea</taxon>
        <taxon>Plagiorchiida</taxon>
        <taxon>Echinostomata</taxon>
        <taxon>Echinostomatoidea</taxon>
        <taxon>Fasciolidae</taxon>
        <taxon>Fasciolopsis</taxon>
    </lineage>
</organism>
<dbReference type="GO" id="GO:0006508">
    <property type="term" value="P:proteolysis"/>
    <property type="evidence" value="ECO:0007669"/>
    <property type="project" value="UniProtKB-KW"/>
</dbReference>
<dbReference type="PRINTS" id="PR00722">
    <property type="entry name" value="CHYMOTRYPSIN"/>
</dbReference>
<dbReference type="CDD" id="cd00190">
    <property type="entry name" value="Tryp_SPc"/>
    <property type="match status" value="1"/>
</dbReference>
<dbReference type="OrthoDB" id="10012881at2759"/>
<reference evidence="5" key="1">
    <citation type="submission" date="2019-05" db="EMBL/GenBank/DDBJ databases">
        <title>Annotation for the trematode Fasciolopsis buski.</title>
        <authorList>
            <person name="Choi Y.-J."/>
        </authorList>
    </citation>
    <scope>NUCLEOTIDE SEQUENCE</scope>
    <source>
        <strain evidence="5">HT</strain>
        <tissue evidence="5">Whole worm</tissue>
    </source>
</reference>